<dbReference type="NCBIfam" id="TIGR00173">
    <property type="entry name" value="menD"/>
    <property type="match status" value="1"/>
</dbReference>
<comment type="cofactor">
    <cofactor evidence="6">
        <name>Mg(2+)</name>
        <dbReference type="ChEBI" id="CHEBI:18420"/>
    </cofactor>
    <cofactor evidence="6">
        <name>Mn(2+)</name>
        <dbReference type="ChEBI" id="CHEBI:29035"/>
    </cofactor>
</comment>
<gene>
    <name evidence="6 10" type="primary">menD</name>
    <name evidence="10" type="ORF">H8R25_13200</name>
</gene>
<evidence type="ECO:0000256" key="4">
    <source>
        <dbReference type="ARBA" id="ARBA00023052"/>
    </source>
</evidence>
<name>A0A923N3I5_9FLAO</name>
<dbReference type="SUPFAM" id="SSF52518">
    <property type="entry name" value="Thiamin diphosphate-binding fold (THDP-binding)"/>
    <property type="match status" value="2"/>
</dbReference>
<dbReference type="GO" id="GO:0070204">
    <property type="term" value="F:2-succinyl-5-enolpyruvyl-6-hydroxy-3-cyclohexene-1-carboxylic-acid synthase activity"/>
    <property type="evidence" value="ECO:0007669"/>
    <property type="project" value="UniProtKB-UniRule"/>
</dbReference>
<dbReference type="RefSeq" id="WP_187019859.1">
    <property type="nucleotide sequence ID" value="NZ_JACRUK010000037.1"/>
</dbReference>
<comment type="pathway">
    <text evidence="6">Quinol/quinone metabolism; menaquinone biosynthesis.</text>
</comment>
<comment type="cofactor">
    <cofactor evidence="6">
        <name>thiamine diphosphate</name>
        <dbReference type="ChEBI" id="CHEBI:58937"/>
    </cofactor>
    <text evidence="6">Binds 1 thiamine pyrophosphate per subunit.</text>
</comment>
<dbReference type="CDD" id="cd02009">
    <property type="entry name" value="TPP_SHCHC_synthase"/>
    <property type="match status" value="1"/>
</dbReference>
<reference evidence="10 11" key="1">
    <citation type="submission" date="2020-08" db="EMBL/GenBank/DDBJ databases">
        <title>Description of novel Flavobacterium F-392 isolate.</title>
        <authorList>
            <person name="Saticioglu I.B."/>
            <person name="Duman M."/>
            <person name="Altun S."/>
        </authorList>
    </citation>
    <scope>NUCLEOTIDE SEQUENCE [LARGE SCALE GENOMIC DNA]</scope>
    <source>
        <strain evidence="10 11">F-392</strain>
    </source>
</reference>
<dbReference type="Pfam" id="PF02775">
    <property type="entry name" value="TPP_enzyme_C"/>
    <property type="match status" value="1"/>
</dbReference>
<keyword evidence="2 6" id="KW-0479">Metal-binding</keyword>
<keyword evidence="3 6" id="KW-0460">Magnesium</keyword>
<evidence type="ECO:0000256" key="5">
    <source>
        <dbReference type="ARBA" id="ARBA00023211"/>
    </source>
</evidence>
<comment type="catalytic activity">
    <reaction evidence="6">
        <text>isochorismate + 2-oxoglutarate + H(+) = 5-enolpyruvoyl-6-hydroxy-2-succinyl-cyclohex-3-ene-1-carboxylate + CO2</text>
        <dbReference type="Rhea" id="RHEA:25593"/>
        <dbReference type="ChEBI" id="CHEBI:15378"/>
        <dbReference type="ChEBI" id="CHEBI:16526"/>
        <dbReference type="ChEBI" id="CHEBI:16810"/>
        <dbReference type="ChEBI" id="CHEBI:29780"/>
        <dbReference type="ChEBI" id="CHEBI:58818"/>
        <dbReference type="EC" id="2.2.1.9"/>
    </reaction>
</comment>
<dbReference type="PANTHER" id="PTHR42916:SF1">
    <property type="entry name" value="PROTEIN PHYLLO, CHLOROPLASTIC"/>
    <property type="match status" value="1"/>
</dbReference>
<dbReference type="Pfam" id="PF02776">
    <property type="entry name" value="TPP_enzyme_N"/>
    <property type="match status" value="1"/>
</dbReference>
<evidence type="ECO:0000256" key="6">
    <source>
        <dbReference type="HAMAP-Rule" id="MF_01659"/>
    </source>
</evidence>
<organism evidence="10 11">
    <name type="scientific">Flavobacterium muglaense</name>
    <dbReference type="NCBI Taxonomy" id="2764716"/>
    <lineage>
        <taxon>Bacteria</taxon>
        <taxon>Pseudomonadati</taxon>
        <taxon>Bacteroidota</taxon>
        <taxon>Flavobacteriia</taxon>
        <taxon>Flavobacteriales</taxon>
        <taxon>Flavobacteriaceae</taxon>
        <taxon>Flavobacterium</taxon>
    </lineage>
</organism>
<evidence type="ECO:0000313" key="11">
    <source>
        <dbReference type="Proteomes" id="UP000641454"/>
    </source>
</evidence>
<dbReference type="EMBL" id="JACRUL010000036">
    <property type="protein sequence ID" value="MBC5845390.1"/>
    <property type="molecule type" value="Genomic_DNA"/>
</dbReference>
<dbReference type="InterPro" id="IPR029061">
    <property type="entry name" value="THDP-binding"/>
</dbReference>
<proteinExistence type="inferred from homology"/>
<dbReference type="EC" id="2.2.1.9" evidence="6"/>
<dbReference type="PANTHER" id="PTHR42916">
    <property type="entry name" value="2-SUCCINYL-5-ENOLPYRUVYL-6-HYDROXY-3-CYCLOHEXENE-1-CARBOXYLATE SYNTHASE"/>
    <property type="match status" value="1"/>
</dbReference>
<dbReference type="Pfam" id="PF16582">
    <property type="entry name" value="TPP_enzyme_M_2"/>
    <property type="match status" value="1"/>
</dbReference>
<keyword evidence="11" id="KW-1185">Reference proteome</keyword>
<dbReference type="InterPro" id="IPR004433">
    <property type="entry name" value="MenaQ_synth_MenD"/>
</dbReference>
<dbReference type="InterPro" id="IPR011766">
    <property type="entry name" value="TPP_enzyme_TPP-bd"/>
</dbReference>
<evidence type="ECO:0000256" key="2">
    <source>
        <dbReference type="ARBA" id="ARBA00022723"/>
    </source>
</evidence>
<comment type="subunit">
    <text evidence="6">Homodimer.</text>
</comment>
<protein>
    <recommendedName>
        <fullName evidence="6">2-succinyl-5-enolpyruvyl-6-hydroxy-3-cyclohexene-1-carboxylate synthase</fullName>
        <shortName evidence="6">SEPHCHC synthase</shortName>
        <ecNumber evidence="6">2.2.1.9</ecNumber>
    </recommendedName>
    <alternativeName>
        <fullName evidence="6">Menaquinone biosynthesis protein MenD</fullName>
    </alternativeName>
</protein>
<evidence type="ECO:0000259" key="8">
    <source>
        <dbReference type="Pfam" id="PF02776"/>
    </source>
</evidence>
<dbReference type="GO" id="GO:0030976">
    <property type="term" value="F:thiamine pyrophosphate binding"/>
    <property type="evidence" value="ECO:0007669"/>
    <property type="project" value="UniProtKB-UniRule"/>
</dbReference>
<keyword evidence="6" id="KW-0474">Menaquinone biosynthesis</keyword>
<evidence type="ECO:0000256" key="3">
    <source>
        <dbReference type="ARBA" id="ARBA00022842"/>
    </source>
</evidence>
<accession>A0A923N3I5</accession>
<evidence type="ECO:0000259" key="7">
    <source>
        <dbReference type="Pfam" id="PF02775"/>
    </source>
</evidence>
<dbReference type="Gene3D" id="3.40.50.1220">
    <property type="entry name" value="TPP-binding domain"/>
    <property type="match status" value="1"/>
</dbReference>
<dbReference type="InterPro" id="IPR032264">
    <property type="entry name" value="MenD_middle"/>
</dbReference>
<dbReference type="PIRSF" id="PIRSF004983">
    <property type="entry name" value="MenD"/>
    <property type="match status" value="1"/>
</dbReference>
<dbReference type="Gene3D" id="3.40.50.970">
    <property type="match status" value="2"/>
</dbReference>
<dbReference type="GO" id="GO:0030145">
    <property type="term" value="F:manganese ion binding"/>
    <property type="evidence" value="ECO:0007669"/>
    <property type="project" value="UniProtKB-UniRule"/>
</dbReference>
<evidence type="ECO:0000256" key="1">
    <source>
        <dbReference type="ARBA" id="ARBA00022679"/>
    </source>
</evidence>
<keyword evidence="1 6" id="KW-0808">Transferase</keyword>
<comment type="function">
    <text evidence="6">Catalyzes the thiamine diphosphate-dependent decarboxylation of 2-oxoglutarate and the subsequent addition of the resulting succinic semialdehyde-thiamine pyrophosphate anion to isochorismate to yield 2-succinyl-5-enolpyruvyl-6-hydroxy-3-cyclohexene-1-carboxylate (SEPHCHC).</text>
</comment>
<comment type="caution">
    <text evidence="10">The sequence shown here is derived from an EMBL/GenBank/DDBJ whole genome shotgun (WGS) entry which is preliminary data.</text>
</comment>
<comment type="similarity">
    <text evidence="6">Belongs to the TPP enzyme family. MenD subfamily.</text>
</comment>
<sequence length="553" mass="61577">MIYPKIPLAQSIIQTCLSKGITTIVISPGSRNAPLTIGFSSNPAFNCYSIADERSAAFFALGIAQQTKEPVALVCTSGSALLNYYPAYAEAFYSQIPLIVISADRPQSKIDIGDGQTIRQENVFANHSVYNANLQEEVSIENDIKINEAINAAIDKKGPVHINAPFEEPLYETVTELSVQTTFIASAKVNKTIATGDLADFAKIWNNSARKMVLVGVNDPNVVSDETVQALAKDNSVVVLTETTSNLHHPTFINNIDTIITPFTDQDFMDFCPDILVTFGGMIVSKRIKAFLRKYKPKHHWHIDSLRAYDTFGILTKHFEVETNVFFDAFLPLTHDIDSDYFAKGQALKLLRKQKSEEYWSKISFSDFKVFEKVIPNLPKNSQLQISNSSAIRYAQLIEIDPSIEVFCNRGTSGIDGSTSTAIGAAVANGKQTVFITGDIGFLYDSNALWNNYIPKNFKIILINNGGGGIFRILPGHAETPVFNTYFETSHCLTAEHLAKMYRFDYLIAHDEATLTTGLQQLYEQNEKPVILEVFTPTLENDKILLQFFKELI</sequence>
<comment type="pathway">
    <text evidence="6">Quinol/quinone metabolism; 1,4-dihydroxy-2-naphthoate biosynthesis; 1,4-dihydroxy-2-naphthoate from chorismate: step 2/7.</text>
</comment>
<dbReference type="GO" id="GO:0009234">
    <property type="term" value="P:menaquinone biosynthetic process"/>
    <property type="evidence" value="ECO:0007669"/>
    <property type="project" value="UniProtKB-UniRule"/>
</dbReference>
<feature type="domain" description="Menaquinone biosynthesis protein MenD middle" evidence="9">
    <location>
        <begin position="225"/>
        <end position="332"/>
    </location>
</feature>
<evidence type="ECO:0000313" key="10">
    <source>
        <dbReference type="EMBL" id="MBC5845390.1"/>
    </source>
</evidence>
<dbReference type="HAMAP" id="MF_01659">
    <property type="entry name" value="MenD"/>
    <property type="match status" value="1"/>
</dbReference>
<feature type="domain" description="Thiamine pyrophosphate enzyme TPP-binding" evidence="7">
    <location>
        <begin position="396"/>
        <end position="534"/>
    </location>
</feature>
<dbReference type="InterPro" id="IPR012001">
    <property type="entry name" value="Thiamin_PyroP_enz_TPP-bd_dom"/>
</dbReference>
<evidence type="ECO:0000259" key="9">
    <source>
        <dbReference type="Pfam" id="PF16582"/>
    </source>
</evidence>
<dbReference type="CDD" id="cd07037">
    <property type="entry name" value="TPP_PYR_MenD"/>
    <property type="match status" value="1"/>
</dbReference>
<feature type="domain" description="Thiamine pyrophosphate enzyme N-terminal TPP-binding" evidence="8">
    <location>
        <begin position="8"/>
        <end position="116"/>
    </location>
</feature>
<dbReference type="AlphaFoldDB" id="A0A923N3I5"/>
<keyword evidence="4 6" id="KW-0786">Thiamine pyrophosphate</keyword>
<dbReference type="Proteomes" id="UP000641454">
    <property type="component" value="Unassembled WGS sequence"/>
</dbReference>
<keyword evidence="5 6" id="KW-0464">Manganese</keyword>
<dbReference type="GO" id="GO:0000287">
    <property type="term" value="F:magnesium ion binding"/>
    <property type="evidence" value="ECO:0007669"/>
    <property type="project" value="UniProtKB-UniRule"/>
</dbReference>